<name>A0A1Q9G797_9GAMM</name>
<dbReference type="SUPFAM" id="SSF56645">
    <property type="entry name" value="Acyl-CoA dehydrogenase NM domain-like"/>
    <property type="match status" value="1"/>
</dbReference>
<dbReference type="Gene3D" id="2.40.110.10">
    <property type="entry name" value="Butyryl-CoA Dehydrogenase, subunit A, domain 2"/>
    <property type="match status" value="1"/>
</dbReference>
<gene>
    <name evidence="6" type="ORF">BIT28_11005</name>
</gene>
<dbReference type="Pfam" id="PF00441">
    <property type="entry name" value="Acyl-CoA_dh_1"/>
    <property type="match status" value="1"/>
</dbReference>
<dbReference type="CDD" id="cd00567">
    <property type="entry name" value="ACAD"/>
    <property type="match status" value="1"/>
</dbReference>
<evidence type="ECO:0000256" key="3">
    <source>
        <dbReference type="ARBA" id="ARBA00022630"/>
    </source>
</evidence>
<evidence type="ECO:0000313" key="7">
    <source>
        <dbReference type="Proteomes" id="UP000186905"/>
    </source>
</evidence>
<evidence type="ECO:0000256" key="2">
    <source>
        <dbReference type="ARBA" id="ARBA00009347"/>
    </source>
</evidence>
<protein>
    <submittedName>
        <fullName evidence="6">Acyl-CoA dehydrogenase</fullName>
    </submittedName>
</protein>
<keyword evidence="4" id="KW-0274">FAD</keyword>
<feature type="domain" description="Acyl-CoA dehydrogenase/oxidase C-terminal" evidence="5">
    <location>
        <begin position="236"/>
        <end position="384"/>
    </location>
</feature>
<dbReference type="PANTHER" id="PTHR43884:SF19">
    <property type="entry name" value="ACYL-COA DEHYDROGENASE FADE4-RELATED"/>
    <property type="match status" value="1"/>
</dbReference>
<dbReference type="STRING" id="1903952.BIT28_11005"/>
<comment type="cofactor">
    <cofactor evidence="1">
        <name>FAD</name>
        <dbReference type="ChEBI" id="CHEBI:57692"/>
    </cofactor>
</comment>
<keyword evidence="3" id="KW-0285">Flavoprotein</keyword>
<dbReference type="AlphaFoldDB" id="A0A1Q9G797"/>
<dbReference type="InterPro" id="IPR036250">
    <property type="entry name" value="AcylCo_DH-like_C"/>
</dbReference>
<dbReference type="InterPro" id="IPR046373">
    <property type="entry name" value="Acyl-CoA_Oxase/DH_mid-dom_sf"/>
</dbReference>
<keyword evidence="7" id="KW-1185">Reference proteome</keyword>
<reference evidence="6 7" key="1">
    <citation type="submission" date="2016-09" db="EMBL/GenBank/DDBJ databases">
        <title>Photobacterium proteolyticum sp. nov. a protease producing bacterium isolated from ocean sediments of Laizhou Bay.</title>
        <authorList>
            <person name="Li Y."/>
        </authorList>
    </citation>
    <scope>NUCLEOTIDE SEQUENCE [LARGE SCALE GENOMIC DNA]</scope>
    <source>
        <strain evidence="6 7">13-12</strain>
    </source>
</reference>
<organism evidence="6 7">
    <name type="scientific">Photobacterium proteolyticum</name>
    <dbReference type="NCBI Taxonomy" id="1903952"/>
    <lineage>
        <taxon>Bacteria</taxon>
        <taxon>Pseudomonadati</taxon>
        <taxon>Pseudomonadota</taxon>
        <taxon>Gammaproteobacteria</taxon>
        <taxon>Vibrionales</taxon>
        <taxon>Vibrionaceae</taxon>
        <taxon>Photobacterium</taxon>
    </lineage>
</organism>
<evidence type="ECO:0000259" key="5">
    <source>
        <dbReference type="Pfam" id="PF00441"/>
    </source>
</evidence>
<dbReference type="GO" id="GO:0003995">
    <property type="term" value="F:acyl-CoA dehydrogenase activity"/>
    <property type="evidence" value="ECO:0007669"/>
    <property type="project" value="TreeGrafter"/>
</dbReference>
<comment type="caution">
    <text evidence="6">The sequence shown here is derived from an EMBL/GenBank/DDBJ whole genome shotgun (WGS) entry which is preliminary data.</text>
</comment>
<dbReference type="Proteomes" id="UP000186905">
    <property type="component" value="Unassembled WGS sequence"/>
</dbReference>
<proteinExistence type="inferred from homology"/>
<evidence type="ECO:0000256" key="4">
    <source>
        <dbReference type="ARBA" id="ARBA00022827"/>
    </source>
</evidence>
<evidence type="ECO:0000256" key="1">
    <source>
        <dbReference type="ARBA" id="ARBA00001974"/>
    </source>
</evidence>
<dbReference type="Gene3D" id="1.10.540.10">
    <property type="entry name" value="Acyl-CoA dehydrogenase/oxidase, N-terminal domain"/>
    <property type="match status" value="1"/>
</dbReference>
<dbReference type="Gene3D" id="1.20.140.10">
    <property type="entry name" value="Butyryl-CoA Dehydrogenase, subunit A, domain 3"/>
    <property type="match status" value="1"/>
</dbReference>
<dbReference type="InterPro" id="IPR037069">
    <property type="entry name" value="AcylCoA_DH/ox_N_sf"/>
</dbReference>
<dbReference type="GO" id="GO:0050660">
    <property type="term" value="F:flavin adenine dinucleotide binding"/>
    <property type="evidence" value="ECO:0007669"/>
    <property type="project" value="InterPro"/>
</dbReference>
<sequence length="564" mass="65437">MLLNPKTENYEYLDEYSQTLLKKTIEFFEQRGKAKLKEDDHERLWYADFLAFVKKEQLFATLLTPSSFGDENTRWDTFRNCALNEVLGFYGLAHWYTWQVSILGLGPIWISDNEHVKKKAVQLLQDGGIFAFGLSEKEHGADIYASDMVLTPQEDGSYRANGGKYYIGNGNKAALVSTFGKLADTDEYVFFVVDSQHDNYQLVQNVVNSQNYVAEYHLNDYPIREEDILAKGRDAWDMALNTVNIGKFNLGWASIGICTHSFYEAINHASHRRLFDHYVTDFVHIKLLFTEAYARLTAMKMFAQRAIDYMRIAGPDDRRYLLFTPMVKMKVTTQGEEVMNLLWDVIAAKGFEKNMYFEMAVRDIRALPKLEGTVHVNMALILKFMGNYFFKPGKFSDAPKMKLATNDDFLFNQGATKGLGKTRFHDYREVYGEFDSPNVKIFKKQIRLLKILLLLGKPNKEQTKDFDFLLNLGELFTLVVYGQLILEEAKLTNLDDDIIEQIFDVMIRDFSKFALQLSAKSSATLIQQKICERMIKRPHVDNVRYQRMWDNYVNVTKDQYEMNP</sequence>
<comment type="similarity">
    <text evidence="2">Belongs to the acyl-CoA dehydrogenase family.</text>
</comment>
<dbReference type="GO" id="GO:0005886">
    <property type="term" value="C:plasma membrane"/>
    <property type="evidence" value="ECO:0007669"/>
    <property type="project" value="TreeGrafter"/>
</dbReference>
<dbReference type="EMBL" id="MJIL01000099">
    <property type="protein sequence ID" value="OLQ70162.1"/>
    <property type="molecule type" value="Genomic_DNA"/>
</dbReference>
<dbReference type="SUPFAM" id="SSF47203">
    <property type="entry name" value="Acyl-CoA dehydrogenase C-terminal domain-like"/>
    <property type="match status" value="1"/>
</dbReference>
<dbReference type="InterPro" id="IPR009100">
    <property type="entry name" value="AcylCoA_DH/oxidase_NM_dom_sf"/>
</dbReference>
<accession>A0A1Q9G797</accession>
<dbReference type="InterPro" id="IPR009075">
    <property type="entry name" value="AcylCo_DH/oxidase_C"/>
</dbReference>
<dbReference type="PANTHER" id="PTHR43884">
    <property type="entry name" value="ACYL-COA DEHYDROGENASE"/>
    <property type="match status" value="1"/>
</dbReference>
<evidence type="ECO:0000313" key="6">
    <source>
        <dbReference type="EMBL" id="OLQ70162.1"/>
    </source>
</evidence>